<gene>
    <name evidence="1" type="primary">FAA4_2</name>
    <name evidence="1" type="ORF">EV182_004565</name>
</gene>
<dbReference type="Proteomes" id="UP001145114">
    <property type="component" value="Unassembled WGS sequence"/>
</dbReference>
<evidence type="ECO:0000313" key="1">
    <source>
        <dbReference type="EMBL" id="KAJ1678203.1"/>
    </source>
</evidence>
<dbReference type="EMBL" id="JAMZIH010001428">
    <property type="protein sequence ID" value="KAJ1678203.1"/>
    <property type="molecule type" value="Genomic_DNA"/>
</dbReference>
<protein>
    <submittedName>
        <fullName evidence="1">Long-chain fatty acid-CoA ligase</fullName>
        <ecNumber evidence="1">6.2.1.3</ecNumber>
    </submittedName>
</protein>
<feature type="non-terminal residue" evidence="1">
    <location>
        <position position="1"/>
    </location>
</feature>
<dbReference type="EC" id="6.2.1.3" evidence="1"/>
<sequence>DIKKVVNGEEVSQKKQWQYFKLSQYKWVKYKDIKDFAIRLGSGLRCLGLNKDDRLLICAPTSKEWMMTAFACSTQSLQIVTAYDTLGEDGLHSAAHSSAVSAFFLKADKLPVAARIAKDTPSLKHVIYYIGGDDEQGEGAYHSALEQLRAANVQTHLLHDVLDLGKQNPFEPVPPKPDDIALIMFTSGSTGNPKGALISHKNIVSVAGSIDLVIKDYIVHQDEVLLCYLPLAHILELMVEIYILTIGSRLGYGTVKTLTNDNVRGCDGDLVALKPTVMIGVPMVWDSIRAGIQRKVKAKGSVAGSVFRAAVAAKSLLRKAGLPHRFLNFVFKEVTKVTGGRLKFIITGGAPISDYTQQFLSAALCPMIQGYGMTEVSGLVSVQTPDDPTLKAVGPPVPSVEAKLVDVEEMGYYAKNNQGEIWLRGPSIFQGYLNNEEETKKVLTEDGWLRTGDIAQWLPNSELAIIDRLKNLVKLAQGEYLALEKLESIYKMSLFVDNICICAHSELYQPVAIILPNHAALTNWANEQGIKYNHDDYSELVNLPETKQAVLGDLLAIAKRKQLAKFESLADIILDDGEWTPENGMVTAAAKLKRREIERRHAEALKAIYSKAK</sequence>
<organism evidence="1 2">
    <name type="scientific">Spiromyces aspiralis</name>
    <dbReference type="NCBI Taxonomy" id="68401"/>
    <lineage>
        <taxon>Eukaryota</taxon>
        <taxon>Fungi</taxon>
        <taxon>Fungi incertae sedis</taxon>
        <taxon>Zoopagomycota</taxon>
        <taxon>Kickxellomycotina</taxon>
        <taxon>Kickxellomycetes</taxon>
        <taxon>Kickxellales</taxon>
        <taxon>Kickxellaceae</taxon>
        <taxon>Spiromyces</taxon>
    </lineage>
</organism>
<name>A0ACC1HSX0_9FUNG</name>
<proteinExistence type="predicted"/>
<reference evidence="1" key="1">
    <citation type="submission" date="2022-06" db="EMBL/GenBank/DDBJ databases">
        <title>Phylogenomic reconstructions and comparative analyses of Kickxellomycotina fungi.</title>
        <authorList>
            <person name="Reynolds N.K."/>
            <person name="Stajich J.E."/>
            <person name="Barry K."/>
            <person name="Grigoriev I.V."/>
            <person name="Crous P."/>
            <person name="Smith M.E."/>
        </authorList>
    </citation>
    <scope>NUCLEOTIDE SEQUENCE</scope>
    <source>
        <strain evidence="1">RSA 2271</strain>
    </source>
</reference>
<comment type="caution">
    <text evidence="1">The sequence shown here is derived from an EMBL/GenBank/DDBJ whole genome shotgun (WGS) entry which is preliminary data.</text>
</comment>
<accession>A0ACC1HSX0</accession>
<keyword evidence="2" id="KW-1185">Reference proteome</keyword>
<evidence type="ECO:0000313" key="2">
    <source>
        <dbReference type="Proteomes" id="UP001145114"/>
    </source>
</evidence>
<keyword evidence="1" id="KW-0436">Ligase</keyword>